<evidence type="ECO:0000313" key="1">
    <source>
        <dbReference type="EMBL" id="KAG7439914.1"/>
    </source>
</evidence>
<evidence type="ECO:0000313" key="2">
    <source>
        <dbReference type="Proteomes" id="UP000812287"/>
    </source>
</evidence>
<dbReference type="GeneID" id="66100313"/>
<keyword evidence="2" id="KW-1185">Reference proteome</keyword>
<sequence length="50" mass="5542">MKAGKLQSQNIVINATDTPGLFHVPGGYSALLQEKQELEYKPRVRNADSQ</sequence>
<reference evidence="1" key="1">
    <citation type="submission" date="2020-11" db="EMBL/GenBank/DDBJ databases">
        <title>Adaptations for nitrogen fixation in a non-lichenized fungal sporocarp promotes dispersal by wood-feeding termites.</title>
        <authorList>
            <consortium name="DOE Joint Genome Institute"/>
            <person name="Koch R.A."/>
            <person name="Yoon G."/>
            <person name="Arayal U."/>
            <person name="Lail K."/>
            <person name="Amirebrahimi M."/>
            <person name="Labutti K."/>
            <person name="Lipzen A."/>
            <person name="Riley R."/>
            <person name="Barry K."/>
            <person name="Henrissat B."/>
            <person name="Grigoriev I.V."/>
            <person name="Herr J.R."/>
            <person name="Aime M.C."/>
        </authorList>
    </citation>
    <scope>NUCLEOTIDE SEQUENCE</scope>
    <source>
        <strain evidence="1">MCA 3950</strain>
    </source>
</reference>
<accession>A0A9P7VFT0</accession>
<proteinExistence type="predicted"/>
<dbReference type="Proteomes" id="UP000812287">
    <property type="component" value="Unassembled WGS sequence"/>
</dbReference>
<organism evidence="1 2">
    <name type="scientific">Guyanagaster necrorhizus</name>
    <dbReference type="NCBI Taxonomy" id="856835"/>
    <lineage>
        <taxon>Eukaryota</taxon>
        <taxon>Fungi</taxon>
        <taxon>Dikarya</taxon>
        <taxon>Basidiomycota</taxon>
        <taxon>Agaricomycotina</taxon>
        <taxon>Agaricomycetes</taxon>
        <taxon>Agaricomycetidae</taxon>
        <taxon>Agaricales</taxon>
        <taxon>Marasmiineae</taxon>
        <taxon>Physalacriaceae</taxon>
        <taxon>Guyanagaster</taxon>
    </lineage>
</organism>
<comment type="caution">
    <text evidence="1">The sequence shown here is derived from an EMBL/GenBank/DDBJ whole genome shotgun (WGS) entry which is preliminary data.</text>
</comment>
<gene>
    <name evidence="1" type="ORF">BT62DRAFT_1013244</name>
</gene>
<dbReference type="AlphaFoldDB" id="A0A9P7VFT0"/>
<dbReference type="EMBL" id="MU250580">
    <property type="protein sequence ID" value="KAG7439914.1"/>
    <property type="molecule type" value="Genomic_DNA"/>
</dbReference>
<name>A0A9P7VFT0_9AGAR</name>
<protein>
    <submittedName>
        <fullName evidence="1">Uncharacterized protein</fullName>
    </submittedName>
</protein>
<dbReference type="RefSeq" id="XP_043033414.1">
    <property type="nucleotide sequence ID" value="XM_043178026.1"/>
</dbReference>